<comment type="caution">
    <text evidence="4">The sequence shown here is derived from an EMBL/GenBank/DDBJ whole genome shotgun (WGS) entry which is preliminary data.</text>
</comment>
<name>A0A8H3LKW5_9GLOM</name>
<keyword evidence="2" id="KW-0812">Transmembrane</keyword>
<keyword evidence="2" id="KW-1133">Transmembrane helix</keyword>
<accession>A0A8H3LKW5</accession>
<evidence type="ECO:0008006" key="6">
    <source>
        <dbReference type="Google" id="ProtNLM"/>
    </source>
</evidence>
<keyword evidence="3" id="KW-0732">Signal</keyword>
<evidence type="ECO:0000256" key="1">
    <source>
        <dbReference type="SAM" id="MobiDB-lite"/>
    </source>
</evidence>
<sequence>MITPAAFLFIFLASNCNAIDIKHTDLEFEDDTYTNYQEIPKLDDTRVYGPDAVRNFYIVLIIGIIALQFNLFGSLYVIYRTYLQLKRGGRNNVPLSLRFPFYIALTDTFLSLTFSVNLCYTLIRKLPWSNPTCKIIGDSVSTLFTLNIFLVGIVALTTWSCVCREYYIEFGPYDYKLWVASFCIQRPIEKRALRKLISYIFTFILQFIPLLTYFFFTLAGIENVLLDVLATTTINFGGIGNFIQFAINEGFSNSSKLNSSSSIDQNVQPETSIVVTSTTTHEIGGHANDNDVNQSNINDHPEEETSDSNDIIIYNNREYEKSIEDMRDININIIDENDMLKNDDDMLTVYDSINLVSANSSNGLLNDDSDFQQELNEYK</sequence>
<feature type="transmembrane region" description="Helical" evidence="2">
    <location>
        <begin position="56"/>
        <end position="79"/>
    </location>
</feature>
<dbReference type="AlphaFoldDB" id="A0A8H3LKW5"/>
<dbReference type="OrthoDB" id="2439438at2759"/>
<evidence type="ECO:0000313" key="5">
    <source>
        <dbReference type="Proteomes" id="UP000615446"/>
    </source>
</evidence>
<evidence type="ECO:0000256" key="3">
    <source>
        <dbReference type="SAM" id="SignalP"/>
    </source>
</evidence>
<feature type="chain" id="PRO_5034884216" description="G-protein coupled receptors family 1 profile domain-containing protein" evidence="3">
    <location>
        <begin position="19"/>
        <end position="379"/>
    </location>
</feature>
<gene>
    <name evidence="4" type="ORF">RCL2_001731800</name>
</gene>
<keyword evidence="2" id="KW-0472">Membrane</keyword>
<feature type="region of interest" description="Disordered" evidence="1">
    <location>
        <begin position="284"/>
        <end position="307"/>
    </location>
</feature>
<proteinExistence type="predicted"/>
<feature type="transmembrane region" description="Helical" evidence="2">
    <location>
        <begin position="99"/>
        <end position="123"/>
    </location>
</feature>
<dbReference type="Proteomes" id="UP000615446">
    <property type="component" value="Unassembled WGS sequence"/>
</dbReference>
<evidence type="ECO:0000256" key="2">
    <source>
        <dbReference type="SAM" id="Phobius"/>
    </source>
</evidence>
<feature type="signal peptide" evidence="3">
    <location>
        <begin position="1"/>
        <end position="18"/>
    </location>
</feature>
<protein>
    <recommendedName>
        <fullName evidence="6">G-protein coupled receptors family 1 profile domain-containing protein</fullName>
    </recommendedName>
</protein>
<dbReference type="EMBL" id="BLAL01000194">
    <property type="protein sequence ID" value="GES90477.1"/>
    <property type="molecule type" value="Genomic_DNA"/>
</dbReference>
<evidence type="ECO:0000313" key="4">
    <source>
        <dbReference type="EMBL" id="GES90477.1"/>
    </source>
</evidence>
<feature type="transmembrane region" description="Helical" evidence="2">
    <location>
        <begin position="196"/>
        <end position="216"/>
    </location>
</feature>
<organism evidence="4 5">
    <name type="scientific">Rhizophagus clarus</name>
    <dbReference type="NCBI Taxonomy" id="94130"/>
    <lineage>
        <taxon>Eukaryota</taxon>
        <taxon>Fungi</taxon>
        <taxon>Fungi incertae sedis</taxon>
        <taxon>Mucoromycota</taxon>
        <taxon>Glomeromycotina</taxon>
        <taxon>Glomeromycetes</taxon>
        <taxon>Glomerales</taxon>
        <taxon>Glomeraceae</taxon>
        <taxon>Rhizophagus</taxon>
    </lineage>
</organism>
<feature type="transmembrane region" description="Helical" evidence="2">
    <location>
        <begin position="143"/>
        <end position="162"/>
    </location>
</feature>
<reference evidence="4" key="1">
    <citation type="submission" date="2019-10" db="EMBL/GenBank/DDBJ databases">
        <title>Conservation and host-specific expression of non-tandemly repeated heterogenous ribosome RNA gene in arbuscular mycorrhizal fungi.</title>
        <authorList>
            <person name="Maeda T."/>
            <person name="Kobayashi Y."/>
            <person name="Nakagawa T."/>
            <person name="Ezawa T."/>
            <person name="Yamaguchi K."/>
            <person name="Bino T."/>
            <person name="Nishimoto Y."/>
            <person name="Shigenobu S."/>
            <person name="Kawaguchi M."/>
        </authorList>
    </citation>
    <scope>NUCLEOTIDE SEQUENCE</scope>
    <source>
        <strain evidence="4">HR1</strain>
    </source>
</reference>